<evidence type="ECO:0000313" key="3">
    <source>
        <dbReference type="Proteomes" id="UP000298159"/>
    </source>
</evidence>
<name>A0A4Z1CZH6_9ACTN</name>
<dbReference type="AlphaFoldDB" id="A0A4Z1CZH6"/>
<dbReference type="Proteomes" id="UP000298159">
    <property type="component" value="Unassembled WGS sequence"/>
</dbReference>
<evidence type="ECO:0000256" key="1">
    <source>
        <dbReference type="SAM" id="Phobius"/>
    </source>
</evidence>
<keyword evidence="1" id="KW-0812">Transmembrane</keyword>
<feature type="transmembrane region" description="Helical" evidence="1">
    <location>
        <begin position="34"/>
        <end position="52"/>
    </location>
</feature>
<keyword evidence="3" id="KW-1185">Reference proteome</keyword>
<gene>
    <name evidence="2" type="ORF">E5083_21935</name>
</gene>
<comment type="caution">
    <text evidence="2">The sequence shown here is derived from an EMBL/GenBank/DDBJ whole genome shotgun (WGS) entry which is preliminary data.</text>
</comment>
<proteinExistence type="predicted"/>
<keyword evidence="1" id="KW-0472">Membrane</keyword>
<reference evidence="2 3" key="1">
    <citation type="submission" date="2019-04" db="EMBL/GenBank/DDBJ databases">
        <title>Streptomyces sp. nov. Bv016 isolated from bark of Buahinia variegata.</title>
        <authorList>
            <person name="Kanchanasin P."/>
            <person name="Tanasupawat S."/>
            <person name="Yuki M."/>
            <person name="Kudo T."/>
        </authorList>
    </citation>
    <scope>NUCLEOTIDE SEQUENCE [LARGE SCALE GENOMIC DNA]</scope>
    <source>
        <strain evidence="2 3">Bv016</strain>
    </source>
</reference>
<sequence length="71" mass="7289">MTLQIVGALCVAVAIVGGGMKINEVEVPRLSARRVAALAFAGLLFVGAGLLVDQTARRPASAAHQFISSAR</sequence>
<accession>A0A4Z1CZH6</accession>
<dbReference type="EMBL" id="SRRT01000006">
    <property type="protein sequence ID" value="TGN74827.1"/>
    <property type="molecule type" value="Genomic_DNA"/>
</dbReference>
<evidence type="ECO:0000313" key="2">
    <source>
        <dbReference type="EMBL" id="TGN74827.1"/>
    </source>
</evidence>
<keyword evidence="1" id="KW-1133">Transmembrane helix</keyword>
<dbReference type="RefSeq" id="WP_135787392.1">
    <property type="nucleotide sequence ID" value="NZ_SRRT01000006.1"/>
</dbReference>
<protein>
    <submittedName>
        <fullName evidence="2">Uncharacterized protein</fullName>
    </submittedName>
</protein>
<dbReference type="GeneID" id="95450250"/>
<organism evidence="2 3">
    <name type="scientific">Streptomyces bauhiniae</name>
    <dbReference type="NCBI Taxonomy" id="2340725"/>
    <lineage>
        <taxon>Bacteria</taxon>
        <taxon>Bacillati</taxon>
        <taxon>Actinomycetota</taxon>
        <taxon>Actinomycetes</taxon>
        <taxon>Kitasatosporales</taxon>
        <taxon>Streptomycetaceae</taxon>
        <taxon>Streptomyces</taxon>
    </lineage>
</organism>